<keyword evidence="2" id="KW-0732">Signal</keyword>
<evidence type="ECO:0000313" key="3">
    <source>
        <dbReference type="EMBL" id="SCB48332.1"/>
    </source>
</evidence>
<dbReference type="InterPro" id="IPR011690">
    <property type="entry name" value="P_starv_induced_PsiF"/>
</dbReference>
<keyword evidence="4" id="KW-1185">Reference proteome</keyword>
<dbReference type="OrthoDB" id="8453684at2"/>
<organism evidence="3 4">
    <name type="scientific">Rhizobium miluonense</name>
    <dbReference type="NCBI Taxonomy" id="411945"/>
    <lineage>
        <taxon>Bacteria</taxon>
        <taxon>Pseudomonadati</taxon>
        <taxon>Pseudomonadota</taxon>
        <taxon>Alphaproteobacteria</taxon>
        <taxon>Hyphomicrobiales</taxon>
        <taxon>Rhizobiaceae</taxon>
        <taxon>Rhizobium/Agrobacterium group</taxon>
        <taxon>Rhizobium</taxon>
    </lineage>
</organism>
<dbReference type="Pfam" id="PF07769">
    <property type="entry name" value="PsiF_repeat"/>
    <property type="match status" value="1"/>
</dbReference>
<proteinExistence type="predicted"/>
<dbReference type="EMBL" id="FMAH01000065">
    <property type="protein sequence ID" value="SCB48332.1"/>
    <property type="molecule type" value="Genomic_DNA"/>
</dbReference>
<evidence type="ECO:0000256" key="1">
    <source>
        <dbReference type="SAM" id="MobiDB-lite"/>
    </source>
</evidence>
<dbReference type="RefSeq" id="WP_092856085.1">
    <property type="nucleotide sequence ID" value="NZ_FMAH01000065.1"/>
</dbReference>
<accession>A0A1C3X7T0</accession>
<feature type="signal peptide" evidence="2">
    <location>
        <begin position="1"/>
        <end position="21"/>
    </location>
</feature>
<gene>
    <name evidence="3" type="ORF">GA0061102_10653</name>
</gene>
<feature type="chain" id="PRO_5008686280" evidence="2">
    <location>
        <begin position="22"/>
        <end position="100"/>
    </location>
</feature>
<dbReference type="AlphaFoldDB" id="A0A1C3X7T0"/>
<feature type="compositionally biased region" description="Basic and acidic residues" evidence="1">
    <location>
        <begin position="74"/>
        <end position="92"/>
    </location>
</feature>
<protein>
    <submittedName>
        <fullName evidence="3">PsiF repeat-containing protein</fullName>
    </submittedName>
</protein>
<feature type="region of interest" description="Disordered" evidence="1">
    <location>
        <begin position="74"/>
        <end position="100"/>
    </location>
</feature>
<name>A0A1C3X7T0_9HYPH</name>
<sequence>MKITYALALAGMLAFSGSAFAASSTATTTDTTVKPAATAATTNAAKPAATTTTAAKPAAADAQKQAISKKCSADADAKGLHGKDRKKFREQCKTAAMKKS</sequence>
<evidence type="ECO:0000313" key="4">
    <source>
        <dbReference type="Proteomes" id="UP000199435"/>
    </source>
</evidence>
<reference evidence="4" key="1">
    <citation type="submission" date="2016-08" db="EMBL/GenBank/DDBJ databases">
        <authorList>
            <person name="Varghese N."/>
            <person name="Submissions Spin"/>
        </authorList>
    </citation>
    <scope>NUCLEOTIDE SEQUENCE [LARGE SCALE GENOMIC DNA]</scope>
    <source>
        <strain evidence="4">HAMBI 2971</strain>
    </source>
</reference>
<evidence type="ECO:0000256" key="2">
    <source>
        <dbReference type="SAM" id="SignalP"/>
    </source>
</evidence>
<dbReference type="Proteomes" id="UP000199435">
    <property type="component" value="Unassembled WGS sequence"/>
</dbReference>